<evidence type="ECO:0000313" key="2">
    <source>
        <dbReference type="EMBL" id="MFD2597847.1"/>
    </source>
</evidence>
<proteinExistence type="predicted"/>
<dbReference type="EMBL" id="JBHUMA010000004">
    <property type="protein sequence ID" value="MFD2597847.1"/>
    <property type="molecule type" value="Genomic_DNA"/>
</dbReference>
<sequence length="84" mass="9655">MITKIRKIGNSSGVVISKSILEANDMKDAMEVKITSDRGKIVIEKIAKPRADWSQKFLASNSEEQAFFPEDMSNKFDEEEWTWE</sequence>
<reference evidence="3" key="1">
    <citation type="journal article" date="2019" name="Int. J. Syst. Evol. Microbiol.">
        <title>The Global Catalogue of Microorganisms (GCM) 10K type strain sequencing project: providing services to taxonomists for standard genome sequencing and annotation.</title>
        <authorList>
            <consortium name="The Broad Institute Genomics Platform"/>
            <consortium name="The Broad Institute Genome Sequencing Center for Infectious Disease"/>
            <person name="Wu L."/>
            <person name="Ma J."/>
        </authorList>
    </citation>
    <scope>NUCLEOTIDE SEQUENCE [LARGE SCALE GENOMIC DNA]</scope>
    <source>
        <strain evidence="3">KCTC 42248</strain>
    </source>
</reference>
<accession>A0ABW5NJ39</accession>
<keyword evidence="3" id="KW-1185">Reference proteome</keyword>
<dbReference type="SMART" id="SM00966">
    <property type="entry name" value="SpoVT_AbrB"/>
    <property type="match status" value="1"/>
</dbReference>
<dbReference type="Proteomes" id="UP001597393">
    <property type="component" value="Unassembled WGS sequence"/>
</dbReference>
<dbReference type="SUPFAM" id="SSF89447">
    <property type="entry name" value="AbrB/MazE/MraZ-like"/>
    <property type="match status" value="1"/>
</dbReference>
<comment type="caution">
    <text evidence="2">The sequence shown here is derived from an EMBL/GenBank/DDBJ whole genome shotgun (WGS) entry which is preliminary data.</text>
</comment>
<name>A0ABW5NJ39_9SPHI</name>
<gene>
    <name evidence="2" type="ORF">ACFSQ3_02700</name>
</gene>
<dbReference type="InterPro" id="IPR037914">
    <property type="entry name" value="SpoVT-AbrB_sf"/>
</dbReference>
<protein>
    <recommendedName>
        <fullName evidence="1">SpoVT-AbrB domain-containing protein</fullName>
    </recommendedName>
</protein>
<evidence type="ECO:0000313" key="3">
    <source>
        <dbReference type="Proteomes" id="UP001597393"/>
    </source>
</evidence>
<organism evidence="2 3">
    <name type="scientific">Sphingobacterium corticis</name>
    <dbReference type="NCBI Taxonomy" id="1812823"/>
    <lineage>
        <taxon>Bacteria</taxon>
        <taxon>Pseudomonadati</taxon>
        <taxon>Bacteroidota</taxon>
        <taxon>Sphingobacteriia</taxon>
        <taxon>Sphingobacteriales</taxon>
        <taxon>Sphingobacteriaceae</taxon>
        <taxon>Sphingobacterium</taxon>
    </lineage>
</organism>
<dbReference type="Gene3D" id="2.10.260.10">
    <property type="match status" value="1"/>
</dbReference>
<evidence type="ECO:0000259" key="1">
    <source>
        <dbReference type="SMART" id="SM00966"/>
    </source>
</evidence>
<dbReference type="InterPro" id="IPR007159">
    <property type="entry name" value="SpoVT-AbrB_dom"/>
</dbReference>
<feature type="domain" description="SpoVT-AbrB" evidence="1">
    <location>
        <begin position="6"/>
        <end position="51"/>
    </location>
</feature>